<dbReference type="InterPro" id="IPR022812">
    <property type="entry name" value="Dynamin"/>
</dbReference>
<feature type="domain" description="Dynamin-type G" evidence="20">
    <location>
        <begin position="298"/>
        <end position="573"/>
    </location>
</feature>
<dbReference type="GO" id="GO:0000266">
    <property type="term" value="P:mitochondrial fission"/>
    <property type="evidence" value="ECO:0007669"/>
    <property type="project" value="TreeGrafter"/>
</dbReference>
<keyword evidence="13" id="KW-0496">Mitochondrion</keyword>
<comment type="subcellular location">
    <subcellularLocation>
        <location evidence="1">Mitochondrion inner membrane</location>
        <topology evidence="1">Single-pass membrane protein</topology>
    </subcellularLocation>
    <subcellularLocation>
        <location evidence="2">Mitochondrion intermembrane space</location>
    </subcellularLocation>
</comment>
<keyword evidence="22" id="KW-1185">Reference proteome</keyword>
<dbReference type="GO" id="GO:0005525">
    <property type="term" value="F:GTP binding"/>
    <property type="evidence" value="ECO:0007669"/>
    <property type="project" value="UniProtKB-KW"/>
</dbReference>
<dbReference type="PANTHER" id="PTHR11566">
    <property type="entry name" value="DYNAMIN"/>
    <property type="match status" value="1"/>
</dbReference>
<evidence type="ECO:0000259" key="20">
    <source>
        <dbReference type="PROSITE" id="PS51718"/>
    </source>
</evidence>
<dbReference type="GO" id="GO:0005743">
    <property type="term" value="C:mitochondrial inner membrane"/>
    <property type="evidence" value="ECO:0007669"/>
    <property type="project" value="UniProtKB-SubCell"/>
</dbReference>
<evidence type="ECO:0000256" key="1">
    <source>
        <dbReference type="ARBA" id="ARBA00004434"/>
    </source>
</evidence>
<evidence type="ECO:0000256" key="3">
    <source>
        <dbReference type="ARBA" id="ARBA00011980"/>
    </source>
</evidence>
<dbReference type="GO" id="GO:0008053">
    <property type="term" value="P:mitochondrial fusion"/>
    <property type="evidence" value="ECO:0007669"/>
    <property type="project" value="TreeGrafter"/>
</dbReference>
<dbReference type="AlphaFoldDB" id="A0AAN9T785"/>
<keyword evidence="6" id="KW-0547">Nucleotide-binding</keyword>
<dbReference type="FunFam" id="3.40.50.300:FF:000171">
    <property type="entry name" value="Dynamin-like 120 kDa protein, mitochondrial"/>
    <property type="match status" value="1"/>
</dbReference>
<evidence type="ECO:0000256" key="17">
    <source>
        <dbReference type="ARBA" id="ARBA00044791"/>
    </source>
</evidence>
<comment type="catalytic activity">
    <reaction evidence="18">
        <text>GTP + H2O = GDP + phosphate + H(+)</text>
        <dbReference type="Rhea" id="RHEA:19669"/>
        <dbReference type="ChEBI" id="CHEBI:15377"/>
        <dbReference type="ChEBI" id="CHEBI:15378"/>
        <dbReference type="ChEBI" id="CHEBI:37565"/>
        <dbReference type="ChEBI" id="CHEBI:43474"/>
        <dbReference type="ChEBI" id="CHEBI:58189"/>
        <dbReference type="EC" id="3.6.5.5"/>
    </reaction>
</comment>
<dbReference type="Gene3D" id="3.40.50.300">
    <property type="entry name" value="P-loop containing nucleotide triphosphate hydrolases"/>
    <property type="match status" value="1"/>
</dbReference>
<dbReference type="SUPFAM" id="SSF52540">
    <property type="entry name" value="P-loop containing nucleoside triphosphate hydrolases"/>
    <property type="match status" value="1"/>
</dbReference>
<dbReference type="Proteomes" id="UP001367676">
    <property type="component" value="Unassembled WGS sequence"/>
</dbReference>
<evidence type="ECO:0000256" key="13">
    <source>
        <dbReference type="ARBA" id="ARBA00023128"/>
    </source>
</evidence>
<sequence length="978" mass="114174">MHCSRTLRQTGCQVFRSKNHTVFCILLPEDLKPARVCLIQAKNFHSLNEKYKTRKPLLNVEENDFHFYRIPNSTSRRGIGMIAVRILRNVLKIRYLLLGGAIGGGYSLQKMYQDWISGLPDLSWMDRYIPKNEEWDAIRDSFVSFRDRITRMEIDPQLREVAEDKMSKMKSWLDMKLEEAKIAAAQQQSGRENDDNAVEAVSNAVTINALSFGKEKEKESKAEDIKGSRITEEDLWEIEMKYQKELERLERENKELRQQILLRYPSSQSSKKVRASLIDMYSDVLDELTDYDVNYKTQDHLPRVVVIGDQSSGKTSVLEMIAQARIFPRGAGEMMTRTPVKVTLSEGPYHIAQFKGSSREFDLTKEADLADLRREVELKMRNLTKTQTVSNDVISMTVKGPGLQRMVLVDLPGIISTNTLYMAKETKEAIYQIAKYYMSNPNAIILCIQDGSVDAERSNVTDLVSQMDPNGKRTIFVLTKVDLAEQNFTNPERIRKILAGELFPMKALGYFAVITGRGATNESIDQIKRYEEEFFRKSKIFGGTVVKSNRLTTRNLSLAVSDCFWKMVRETVEQQADAFKAQRFNLETEWKNKFPRQRILDRNELFEKARGEMLDEIMNLGEIPVKQWDDSLSSILWSKVSDFVFEKVFLTAAQSSQKGGEFNTQVDIILNQWAEQQLPQISVDAGWETLQKEFKALIQPKPNQKNPDDIFDSLKLAVLDELLRRHKWEEKATEILRVLQLNALADQAITDKQQWDGAVRFLESSMKQKYMENEKHLRELFGPSWWDRWMWWQYCTDAQKQRNAVKNELEKIIYNDPEHTAVLSEDELTTVRNTLQRSNVTCDNDFINSTWSPLYRKYFLKRTLEKIPYFMRGFYVYKQGLDVQDYNEVVLYWRIQQTLRVTVNSLRQQIMNREALRIDKEVDDILEEFSRSQEKKEQLLTGRRVTLAEELKRVKQIQEKLEEFIKALNKEKLETRRL</sequence>
<keyword evidence="16" id="KW-1015">Disulfide bond</keyword>
<dbReference type="PRINTS" id="PR00195">
    <property type="entry name" value="DYNAMIN"/>
</dbReference>
<keyword evidence="9" id="KW-0809">Transit peptide</keyword>
<name>A0AAN9T785_9HEMI</name>
<dbReference type="SMART" id="SM00053">
    <property type="entry name" value="DYNc"/>
    <property type="match status" value="1"/>
</dbReference>
<dbReference type="EMBL" id="JBBCAQ010000037">
    <property type="protein sequence ID" value="KAK7574444.1"/>
    <property type="molecule type" value="Genomic_DNA"/>
</dbReference>
<dbReference type="EC" id="3.6.5.5" evidence="3"/>
<evidence type="ECO:0000256" key="16">
    <source>
        <dbReference type="ARBA" id="ARBA00023157"/>
    </source>
</evidence>
<reference evidence="21 22" key="1">
    <citation type="submission" date="2024-03" db="EMBL/GenBank/DDBJ databases">
        <title>Adaptation during the transition from Ophiocordyceps entomopathogen to insect associate is accompanied by gene loss and intensified selection.</title>
        <authorList>
            <person name="Ward C.M."/>
            <person name="Onetto C.A."/>
            <person name="Borneman A.R."/>
        </authorList>
    </citation>
    <scope>NUCLEOTIDE SEQUENCE [LARGE SCALE GENOMIC DNA]</scope>
    <source>
        <strain evidence="21">AWRI1</strain>
        <tissue evidence="21">Single Adult Female</tissue>
    </source>
</reference>
<evidence type="ECO:0000256" key="10">
    <source>
        <dbReference type="ARBA" id="ARBA00022989"/>
    </source>
</evidence>
<evidence type="ECO:0000256" key="6">
    <source>
        <dbReference type="ARBA" id="ARBA00022741"/>
    </source>
</evidence>
<evidence type="ECO:0000313" key="21">
    <source>
        <dbReference type="EMBL" id="KAK7574444.1"/>
    </source>
</evidence>
<dbReference type="GO" id="GO:0005874">
    <property type="term" value="C:microtubule"/>
    <property type="evidence" value="ECO:0007669"/>
    <property type="project" value="TreeGrafter"/>
</dbReference>
<dbReference type="GO" id="GO:0008017">
    <property type="term" value="F:microtubule binding"/>
    <property type="evidence" value="ECO:0007669"/>
    <property type="project" value="TreeGrafter"/>
</dbReference>
<evidence type="ECO:0000256" key="8">
    <source>
        <dbReference type="ARBA" id="ARBA00022801"/>
    </source>
</evidence>
<keyword evidence="11 19" id="KW-0175">Coiled coil</keyword>
<evidence type="ECO:0000256" key="5">
    <source>
        <dbReference type="ARBA" id="ARBA00022703"/>
    </source>
</evidence>
<keyword evidence="15" id="KW-0472">Membrane</keyword>
<organism evidence="21 22">
    <name type="scientific">Parthenolecanium corni</name>
    <dbReference type="NCBI Taxonomy" id="536013"/>
    <lineage>
        <taxon>Eukaryota</taxon>
        <taxon>Metazoa</taxon>
        <taxon>Ecdysozoa</taxon>
        <taxon>Arthropoda</taxon>
        <taxon>Hexapoda</taxon>
        <taxon>Insecta</taxon>
        <taxon>Pterygota</taxon>
        <taxon>Neoptera</taxon>
        <taxon>Paraneoptera</taxon>
        <taxon>Hemiptera</taxon>
        <taxon>Sternorrhyncha</taxon>
        <taxon>Coccoidea</taxon>
        <taxon>Coccidae</taxon>
        <taxon>Parthenolecanium</taxon>
    </lineage>
</organism>
<dbReference type="InterPro" id="IPR045063">
    <property type="entry name" value="Dynamin_N"/>
</dbReference>
<dbReference type="GO" id="GO:0006897">
    <property type="term" value="P:endocytosis"/>
    <property type="evidence" value="ECO:0007669"/>
    <property type="project" value="TreeGrafter"/>
</dbReference>
<accession>A0AAN9T785</accession>
<evidence type="ECO:0000256" key="14">
    <source>
        <dbReference type="ARBA" id="ARBA00023134"/>
    </source>
</evidence>
<dbReference type="PANTHER" id="PTHR11566:SF67">
    <property type="entry name" value="DYNAMIN-LIKE 120 KDA PROTEIN, MITOCHONDRIAL"/>
    <property type="match status" value="1"/>
</dbReference>
<evidence type="ECO:0000256" key="12">
    <source>
        <dbReference type="ARBA" id="ARBA00023121"/>
    </source>
</evidence>
<keyword evidence="7" id="KW-0999">Mitochondrion inner membrane</keyword>
<dbReference type="InterPro" id="IPR030381">
    <property type="entry name" value="G_DYNAMIN_dom"/>
</dbReference>
<dbReference type="GO" id="GO:0005758">
    <property type="term" value="C:mitochondrial intermembrane space"/>
    <property type="evidence" value="ECO:0007669"/>
    <property type="project" value="UniProtKB-SubCell"/>
</dbReference>
<keyword evidence="4" id="KW-0812">Transmembrane</keyword>
<keyword evidence="5" id="KW-0053">Apoptosis</keyword>
<dbReference type="InterPro" id="IPR027417">
    <property type="entry name" value="P-loop_NTPase"/>
</dbReference>
<keyword evidence="8" id="KW-0378">Hydrolase</keyword>
<dbReference type="Pfam" id="PF19434">
    <property type="entry name" value="OPA1_C"/>
    <property type="match status" value="1"/>
</dbReference>
<dbReference type="GO" id="GO:0006915">
    <property type="term" value="P:apoptotic process"/>
    <property type="evidence" value="ECO:0007669"/>
    <property type="project" value="UniProtKB-KW"/>
</dbReference>
<dbReference type="InterPro" id="IPR001401">
    <property type="entry name" value="Dynamin_GTPase"/>
</dbReference>
<dbReference type="PROSITE" id="PS51718">
    <property type="entry name" value="G_DYNAMIN_2"/>
    <property type="match status" value="1"/>
</dbReference>
<dbReference type="GO" id="GO:0016559">
    <property type="term" value="P:peroxisome fission"/>
    <property type="evidence" value="ECO:0007669"/>
    <property type="project" value="TreeGrafter"/>
</dbReference>
<keyword evidence="14" id="KW-0342">GTP-binding</keyword>
<evidence type="ECO:0000256" key="18">
    <source>
        <dbReference type="ARBA" id="ARBA00048040"/>
    </source>
</evidence>
<dbReference type="InterPro" id="IPR045817">
    <property type="entry name" value="OPA1_C"/>
</dbReference>
<dbReference type="GO" id="GO:0008289">
    <property type="term" value="F:lipid binding"/>
    <property type="evidence" value="ECO:0007669"/>
    <property type="project" value="UniProtKB-KW"/>
</dbReference>
<gene>
    <name evidence="21" type="ORF">V9T40_011635</name>
</gene>
<dbReference type="Pfam" id="PF00350">
    <property type="entry name" value="Dynamin_N"/>
    <property type="match status" value="1"/>
</dbReference>
<feature type="coiled-coil region" evidence="19">
    <location>
        <begin position="947"/>
        <end position="974"/>
    </location>
</feature>
<evidence type="ECO:0000256" key="11">
    <source>
        <dbReference type="ARBA" id="ARBA00023054"/>
    </source>
</evidence>
<evidence type="ECO:0000256" key="9">
    <source>
        <dbReference type="ARBA" id="ARBA00022946"/>
    </source>
</evidence>
<comment type="caution">
    <text evidence="21">The sequence shown here is derived from an EMBL/GenBank/DDBJ whole genome shotgun (WGS) entry which is preliminary data.</text>
</comment>
<keyword evidence="12" id="KW-0446">Lipid-binding</keyword>
<protein>
    <recommendedName>
        <fullName evidence="17">Dynamin-like GTPase OPA1, mitochondrial</fullName>
        <ecNumber evidence="3">3.6.5.5</ecNumber>
    </recommendedName>
</protein>
<evidence type="ECO:0000256" key="2">
    <source>
        <dbReference type="ARBA" id="ARBA00004569"/>
    </source>
</evidence>
<proteinExistence type="predicted"/>
<evidence type="ECO:0000256" key="19">
    <source>
        <dbReference type="SAM" id="Coils"/>
    </source>
</evidence>
<dbReference type="CDD" id="cd08771">
    <property type="entry name" value="DLP_1"/>
    <property type="match status" value="1"/>
</dbReference>
<evidence type="ECO:0000256" key="4">
    <source>
        <dbReference type="ARBA" id="ARBA00022692"/>
    </source>
</evidence>
<evidence type="ECO:0000256" key="15">
    <source>
        <dbReference type="ARBA" id="ARBA00023136"/>
    </source>
</evidence>
<dbReference type="GO" id="GO:0048312">
    <property type="term" value="P:intracellular distribution of mitochondria"/>
    <property type="evidence" value="ECO:0007669"/>
    <property type="project" value="TreeGrafter"/>
</dbReference>
<keyword evidence="10" id="KW-1133">Transmembrane helix</keyword>
<dbReference type="GO" id="GO:0003924">
    <property type="term" value="F:GTPase activity"/>
    <property type="evidence" value="ECO:0007669"/>
    <property type="project" value="InterPro"/>
</dbReference>
<evidence type="ECO:0000256" key="7">
    <source>
        <dbReference type="ARBA" id="ARBA00022792"/>
    </source>
</evidence>
<evidence type="ECO:0000313" key="22">
    <source>
        <dbReference type="Proteomes" id="UP001367676"/>
    </source>
</evidence>